<reference evidence="1" key="1">
    <citation type="submission" date="2020-05" db="EMBL/GenBank/DDBJ databases">
        <authorList>
            <person name="Chiriac C."/>
            <person name="Salcher M."/>
            <person name="Ghai R."/>
            <person name="Kavagutti S V."/>
        </authorList>
    </citation>
    <scope>NUCLEOTIDE SEQUENCE</scope>
</reference>
<accession>A0A6J5Z3L8</accession>
<organism evidence="1">
    <name type="scientific">freshwater metagenome</name>
    <dbReference type="NCBI Taxonomy" id="449393"/>
    <lineage>
        <taxon>unclassified sequences</taxon>
        <taxon>metagenomes</taxon>
        <taxon>ecological metagenomes</taxon>
    </lineage>
</organism>
<dbReference type="AlphaFoldDB" id="A0A6J5Z3L8"/>
<proteinExistence type="predicted"/>
<name>A0A6J5Z3L8_9ZZZZ</name>
<evidence type="ECO:0000313" key="1">
    <source>
        <dbReference type="EMBL" id="CAB4334363.1"/>
    </source>
</evidence>
<dbReference type="EMBL" id="CAESAN010000003">
    <property type="protein sequence ID" value="CAB4334363.1"/>
    <property type="molecule type" value="Genomic_DNA"/>
</dbReference>
<gene>
    <name evidence="1" type="ORF">UFOPK3547_00062</name>
</gene>
<sequence>MPTVPRYQPNVAERPAFRQNVTTQASADDMGAAVGRGLGRVAEGVAVATDALAQLRDLEDSAQAAEADNALSAWSREAMWGDGGYMTLEGRAAVDARSGFENKIEEQRREFGAGLKSAGAQRKYAEVSQGRKSQLLQTVVQHNATATKAWLRDSSDARLDTMQEDAIARSADPKEVDKYLYAGLEELGQRAALEGWDADILANKKAQYISDTRQAVAMRIAIADPLAAMDYLEKHRENLTGPAQASIEDALDERVKVELTKRESAKIIDMIATGEGDIEAQMLAIEDEDVRDLTRKSVTSTLQAQATAEKLKTEALQKQAYDAMVTKGISPFAFPPELQSALGIDGMKSFMSFWETHAAGETPTDDPQVVYDMRIAAATDPKGFAAVNLLDHINDMSPQTLKEMSEKQADIVAANGKDPDGAVVKSAFSIAGDQLEAIGITTVGKKGGDREKVAGRIADFQNALYAEIMGFKAENGKLPTDAETRAMVSELLLPVVIKRPSDKTLDQWFGGGFRRTDGYLFEAGGEVGTLPDGSTIALDVDYAGVPFADRIELERAMEQTMGRKPSPDEVAAKYNQYLTERR</sequence>
<protein>
    <submittedName>
        <fullName evidence="1">Unannotated protein</fullName>
    </submittedName>
</protein>